<evidence type="ECO:0000313" key="2">
    <source>
        <dbReference type="Proteomes" id="UP000605733"/>
    </source>
</evidence>
<dbReference type="RefSeq" id="WP_011708796.1">
    <property type="nucleotide sequence ID" value="NZ_BMIX01000016.1"/>
</dbReference>
<proteinExistence type="predicted"/>
<dbReference type="EMBL" id="BMIX01000016">
    <property type="protein sequence ID" value="GGG46541.1"/>
    <property type="molecule type" value="Genomic_DNA"/>
</dbReference>
<gene>
    <name evidence="1" type="ORF">GCM10011532_33040</name>
</gene>
<comment type="caution">
    <text evidence="1">The sequence shown here is derived from an EMBL/GenBank/DDBJ whole genome shotgun (WGS) entry which is preliminary data.</text>
</comment>
<evidence type="ECO:0000313" key="1">
    <source>
        <dbReference type="EMBL" id="GGG46541.1"/>
    </source>
</evidence>
<reference evidence="2" key="1">
    <citation type="journal article" date="2019" name="Int. J. Syst. Evol. Microbiol.">
        <title>The Global Catalogue of Microorganisms (GCM) 10K type strain sequencing project: providing services to taxonomists for standard genome sequencing and annotation.</title>
        <authorList>
            <consortium name="The Broad Institute Genomics Platform"/>
            <consortium name="The Broad Institute Genome Sequencing Center for Infectious Disease"/>
            <person name="Wu L."/>
            <person name="Ma J."/>
        </authorList>
    </citation>
    <scope>NUCLEOTIDE SEQUENCE [LARGE SCALE GENOMIC DNA]</scope>
    <source>
        <strain evidence="2">CGMCC 1.15422</strain>
    </source>
</reference>
<organism evidence="1 2">
    <name type="scientific">Christiangramia forsetii</name>
    <dbReference type="NCBI Taxonomy" id="411153"/>
    <lineage>
        <taxon>Bacteria</taxon>
        <taxon>Pseudomonadati</taxon>
        <taxon>Bacteroidota</taxon>
        <taxon>Flavobacteriia</taxon>
        <taxon>Flavobacteriales</taxon>
        <taxon>Flavobacteriaceae</taxon>
        <taxon>Christiangramia</taxon>
    </lineage>
</organism>
<name>A0ABQ1WYF1_9FLAO</name>
<protein>
    <recommendedName>
        <fullName evidence="3">GLPGLI family protein</fullName>
    </recommendedName>
</protein>
<accession>A0ABQ1WYF1</accession>
<dbReference type="Proteomes" id="UP000605733">
    <property type="component" value="Unassembled WGS sequence"/>
</dbReference>
<sequence length="246" mass="28567">MIRIITIIALFLIVEVNFAQNIKATYSAELNETIFNPDSIPNADYALMVAKMNWSSEMAIKEIKIIVISDNNTYQVYSENPNYLQVSERIYDFAQGLITDGKFIHTQLGKNRSYYVPNDLDFVRQVETTNINWIITDSSKVINGKEAVLAIPKLKNIKNEYAKKVPKECWFFPEVKFQGGPTAYATLPGLIAELNTDIVNLKLEKIEYGEFEFKEFNIHNLKVKTHNEYEKYYKELKENHTPKDFR</sequence>
<keyword evidence="2" id="KW-1185">Reference proteome</keyword>
<evidence type="ECO:0008006" key="3">
    <source>
        <dbReference type="Google" id="ProtNLM"/>
    </source>
</evidence>